<dbReference type="EMBL" id="QZWG01000001">
    <property type="protein sequence ID" value="RZC31143.1"/>
    <property type="molecule type" value="Genomic_DNA"/>
</dbReference>
<feature type="compositionally biased region" description="Basic residues" evidence="4">
    <location>
        <begin position="19"/>
        <end position="30"/>
    </location>
</feature>
<feature type="compositionally biased region" description="Polar residues" evidence="4">
    <location>
        <begin position="7"/>
        <end position="18"/>
    </location>
</feature>
<evidence type="ECO:0000256" key="4">
    <source>
        <dbReference type="SAM" id="MobiDB-lite"/>
    </source>
</evidence>
<dbReference type="Pfam" id="PF02902">
    <property type="entry name" value="Peptidase_C48"/>
    <property type="match status" value="1"/>
</dbReference>
<keyword evidence="2" id="KW-0645">Protease</keyword>
<evidence type="ECO:0000259" key="6">
    <source>
        <dbReference type="Pfam" id="PF26133"/>
    </source>
</evidence>
<sequence>MDDSLDITPSQGESNPQSTKKRGRGPTRLKKLRLKRVRDQKISIEFDQSTGNAKGPNRTEFNNYVSFLARSKVSILHEDWDHVEESVKNMIWQTIMLNYDIPNSEFLKKKLISYAGTRWRGFKTQLSSLYIYGKYQDKSPCDKYAFLEEETWQRFVQSRLDPAFQEKRKKAQEAQANNLYPHTLSCGGYQKLEENMMQEKVKQIQEASQLDPSLAVVEPPSPLKRHEKWKRARQKKSGDYINEDARIIAEKIDSLVEQSTQGSFVPLGREDILTTAIGQPEHPGRVRGAGRGVGIRQYFGPPSRNPLSMEDLEVITQRIQEQVTKKLSEQLEHKLKADLSQQFQEQVRQELASLGLLQQNTNIEPTPSSPINVSTKGNYATPDPSVEDNHTNIRDQCELYVDVDPPHLVAIGKVYNLGSTIHHKTIEDDNVRVVVEEVRDAEARVPLPTNEVQTVGQAPNQFIQWPRRLVKSISVKTIVESSKDVRHKRLEPQLGPLERLLIIVSKIRKDHVQLPWDPDVLSKPSTMSFHIYRRDIFELCMGSEMLNISVIQLWLMYLHSLCTDKGNAHIYGFMDPQSIQSVGNNATEVQGYLQSRLHERKKQCYLAPYLHSDHWQLLIICPKQNVVVLLCSLHKKTINKEMKTIVNLAMDEYQRLVGSQSRSRRKKPTWILPRCQTQSKGYECGYYVMKQMFTVVTVDIVDSWKQLFNNSGPFPEEDIADIQQRWAAFLLQISNL</sequence>
<dbReference type="InterPro" id="IPR003653">
    <property type="entry name" value="Peptidase_C48_C"/>
</dbReference>
<dbReference type="GO" id="GO:0006508">
    <property type="term" value="P:proteolysis"/>
    <property type="evidence" value="ECO:0007669"/>
    <property type="project" value="UniProtKB-KW"/>
</dbReference>
<evidence type="ECO:0000256" key="1">
    <source>
        <dbReference type="ARBA" id="ARBA00005234"/>
    </source>
</evidence>
<reference evidence="7 8" key="1">
    <citation type="submission" date="2018-09" db="EMBL/GenBank/DDBJ databases">
        <title>A high-quality reference genome of wild soybean provides a powerful tool to mine soybean genomes.</title>
        <authorList>
            <person name="Xie M."/>
            <person name="Chung C.Y.L."/>
            <person name="Li M.-W."/>
            <person name="Wong F.-L."/>
            <person name="Chan T.-F."/>
            <person name="Lam H.-M."/>
        </authorList>
    </citation>
    <scope>NUCLEOTIDE SEQUENCE [LARGE SCALE GENOMIC DNA]</scope>
    <source>
        <strain evidence="8">cv. W05</strain>
        <tissue evidence="7">Hypocotyl of etiolated seedlings</tissue>
    </source>
</reference>
<dbReference type="Gramene" id="XM_028391058.1">
    <property type="protein sequence ID" value="XP_028246859.1"/>
    <property type="gene ID" value="LOC114424207"/>
</dbReference>
<dbReference type="Pfam" id="PF03004">
    <property type="entry name" value="Transposase_24"/>
    <property type="match status" value="1"/>
</dbReference>
<comment type="caution">
    <text evidence="7">The sequence shown here is derived from an EMBL/GenBank/DDBJ whole genome shotgun (WGS) entry which is preliminary data.</text>
</comment>
<comment type="similarity">
    <text evidence="1">Belongs to the peptidase C48 family.</text>
</comment>
<dbReference type="PANTHER" id="PTHR33018">
    <property type="entry name" value="OS10G0338966 PROTEIN-RELATED"/>
    <property type="match status" value="1"/>
</dbReference>
<gene>
    <name evidence="7" type="ORF">D0Y65_002227</name>
</gene>
<proteinExistence type="inferred from homology"/>
<evidence type="ECO:0000256" key="2">
    <source>
        <dbReference type="ARBA" id="ARBA00022670"/>
    </source>
</evidence>
<accession>A0A445M6Q3</accession>
<evidence type="ECO:0000256" key="3">
    <source>
        <dbReference type="ARBA" id="ARBA00022801"/>
    </source>
</evidence>
<feature type="domain" description="Ubiquitin-like protease family profile" evidence="5">
    <location>
        <begin position="602"/>
        <end position="727"/>
    </location>
</feature>
<dbReference type="Pfam" id="PF26133">
    <property type="entry name" value="DUF8039"/>
    <property type="match status" value="1"/>
</dbReference>
<dbReference type="SUPFAM" id="SSF54001">
    <property type="entry name" value="Cysteine proteinases"/>
    <property type="match status" value="1"/>
</dbReference>
<dbReference type="InterPro" id="IPR004252">
    <property type="entry name" value="Probable_transposase_24"/>
</dbReference>
<dbReference type="InterPro" id="IPR058352">
    <property type="entry name" value="DUF8039"/>
</dbReference>
<protein>
    <submittedName>
        <fullName evidence="7">Uncharacterized protein</fullName>
    </submittedName>
</protein>
<dbReference type="AlphaFoldDB" id="A0A445M6Q3"/>
<dbReference type="GO" id="GO:0008234">
    <property type="term" value="F:cysteine-type peptidase activity"/>
    <property type="evidence" value="ECO:0007669"/>
    <property type="project" value="InterPro"/>
</dbReference>
<evidence type="ECO:0000313" key="7">
    <source>
        <dbReference type="EMBL" id="RZC31143.1"/>
    </source>
</evidence>
<keyword evidence="8" id="KW-1185">Reference proteome</keyword>
<dbReference type="Gene3D" id="3.40.395.10">
    <property type="entry name" value="Adenoviral Proteinase, Chain A"/>
    <property type="match status" value="1"/>
</dbReference>
<feature type="region of interest" description="Disordered" evidence="4">
    <location>
        <begin position="1"/>
        <end position="30"/>
    </location>
</feature>
<organism evidence="7 8">
    <name type="scientific">Glycine soja</name>
    <name type="common">Wild soybean</name>
    <dbReference type="NCBI Taxonomy" id="3848"/>
    <lineage>
        <taxon>Eukaryota</taxon>
        <taxon>Viridiplantae</taxon>
        <taxon>Streptophyta</taxon>
        <taxon>Embryophyta</taxon>
        <taxon>Tracheophyta</taxon>
        <taxon>Spermatophyta</taxon>
        <taxon>Magnoliopsida</taxon>
        <taxon>eudicotyledons</taxon>
        <taxon>Gunneridae</taxon>
        <taxon>Pentapetalae</taxon>
        <taxon>rosids</taxon>
        <taxon>fabids</taxon>
        <taxon>Fabales</taxon>
        <taxon>Fabaceae</taxon>
        <taxon>Papilionoideae</taxon>
        <taxon>50 kb inversion clade</taxon>
        <taxon>NPAAA clade</taxon>
        <taxon>indigoferoid/millettioid clade</taxon>
        <taxon>Phaseoleae</taxon>
        <taxon>Glycine</taxon>
        <taxon>Glycine subgen. Soja</taxon>
    </lineage>
</organism>
<dbReference type="PANTHER" id="PTHR33018:SF34">
    <property type="entry name" value="OS02G0472350 PROTEIN"/>
    <property type="match status" value="1"/>
</dbReference>
<feature type="domain" description="DUF8039" evidence="6">
    <location>
        <begin position="392"/>
        <end position="471"/>
    </location>
</feature>
<evidence type="ECO:0000259" key="5">
    <source>
        <dbReference type="Pfam" id="PF02902"/>
    </source>
</evidence>
<dbReference type="Proteomes" id="UP000289340">
    <property type="component" value="Chromosome 1"/>
</dbReference>
<name>A0A445M6Q3_GLYSO</name>
<keyword evidence="3" id="KW-0378">Hydrolase</keyword>
<evidence type="ECO:0000313" key="8">
    <source>
        <dbReference type="Proteomes" id="UP000289340"/>
    </source>
</evidence>
<dbReference type="InterPro" id="IPR038765">
    <property type="entry name" value="Papain-like_cys_pep_sf"/>
</dbReference>